<gene>
    <name evidence="1" type="ORF">QFC20_007525</name>
</gene>
<organism evidence="1 2">
    <name type="scientific">Naganishia adeliensis</name>
    <dbReference type="NCBI Taxonomy" id="92952"/>
    <lineage>
        <taxon>Eukaryota</taxon>
        <taxon>Fungi</taxon>
        <taxon>Dikarya</taxon>
        <taxon>Basidiomycota</taxon>
        <taxon>Agaricomycotina</taxon>
        <taxon>Tremellomycetes</taxon>
        <taxon>Filobasidiales</taxon>
        <taxon>Filobasidiaceae</taxon>
        <taxon>Naganishia</taxon>
    </lineage>
</organism>
<protein>
    <submittedName>
        <fullName evidence="1">Uncharacterized protein</fullName>
    </submittedName>
</protein>
<proteinExistence type="predicted"/>
<evidence type="ECO:0000313" key="2">
    <source>
        <dbReference type="Proteomes" id="UP001230649"/>
    </source>
</evidence>
<reference evidence="1" key="1">
    <citation type="submission" date="2023-04" db="EMBL/GenBank/DDBJ databases">
        <title>Draft Genome sequencing of Naganishia species isolated from polar environments using Oxford Nanopore Technology.</title>
        <authorList>
            <person name="Leo P."/>
            <person name="Venkateswaran K."/>
        </authorList>
    </citation>
    <scope>NUCLEOTIDE SEQUENCE</scope>
    <source>
        <strain evidence="1">MNA-CCFEE 5262</strain>
    </source>
</reference>
<comment type="caution">
    <text evidence="1">The sequence shown here is derived from an EMBL/GenBank/DDBJ whole genome shotgun (WGS) entry which is preliminary data.</text>
</comment>
<dbReference type="EMBL" id="JASBWS010000189">
    <property type="protein sequence ID" value="KAJ9091840.1"/>
    <property type="molecule type" value="Genomic_DNA"/>
</dbReference>
<evidence type="ECO:0000313" key="1">
    <source>
        <dbReference type="EMBL" id="KAJ9091840.1"/>
    </source>
</evidence>
<sequence length="354" mass="39729">MGGPYNETLKESFASVHINLVYYHARDFERWLVLCAEAVEELQQLKGLCYGGVTKEVPGLLAAAQRAVNKFLGEWITLQRTRLTVIGTTPLLGEDSFRDLVVNLSPICYDPDGELREGRFGRLADSLRELQISYDRVLKQMESYRMAQKNEKFDFENLPHEGQHLWGTTVGMIGDGQHSSDFFTYKNELHRDGTINITHAQDDVVQYSLRSASLPRVAPSNRDQPSRADRDIEETAYLNMLRHLRSVANGMQSPSTPMGEDTSQRQPDWESRLEPSGCLLAFSTDTTDSKDPSVYLIVAGKTSAKPSTESAQIGDSRTDGDSSSSISRMTSSLASFISERITRLRLTELYDEEV</sequence>
<accession>A0ACC2UXN5</accession>
<keyword evidence="2" id="KW-1185">Reference proteome</keyword>
<dbReference type="Proteomes" id="UP001230649">
    <property type="component" value="Unassembled WGS sequence"/>
</dbReference>
<name>A0ACC2UXN5_9TREE</name>